<feature type="compositionally biased region" description="Polar residues" evidence="1">
    <location>
        <begin position="99"/>
        <end position="128"/>
    </location>
</feature>
<reference evidence="2 3" key="1">
    <citation type="submission" date="2021-12" db="EMBL/GenBank/DDBJ databases">
        <title>High titer production of polyol ester of fatty acids by Rhodotorula paludigena BS15 towards product separation-free biomass refinery.</title>
        <authorList>
            <person name="Mano J."/>
            <person name="Ono H."/>
            <person name="Tanaka T."/>
            <person name="Naito K."/>
            <person name="Sushida H."/>
            <person name="Ike M."/>
            <person name="Tokuyasu K."/>
            <person name="Kitaoka M."/>
        </authorList>
    </citation>
    <scope>NUCLEOTIDE SEQUENCE [LARGE SCALE GENOMIC DNA]</scope>
    <source>
        <strain evidence="2 3">BS15</strain>
    </source>
</reference>
<evidence type="ECO:0000256" key="1">
    <source>
        <dbReference type="SAM" id="MobiDB-lite"/>
    </source>
</evidence>
<gene>
    <name evidence="2" type="ORF">Rhopal_001874-T1</name>
</gene>
<sequence length="257" mass="27706">MRLPSPPRTPVSSVASSFLSFSPDAPRTPSCTSPLSPSPLFDDTTPKARRQTLFNAVSCPKIIKLEPPPKRKNRLVGDRDLSFASALSAPDEQKKDDSPTTIVKTSPTSASLKANSTTLSPGSSANQLASSPSAAFSAFEAKLARRAAARTARRAQAEAEEAQLRLGSSTRLKTLEGFDVEELDRFFGVTPRRAKALRGGYEREAVEAGLLGGASPQREEDKWKSASTEFRELLRREHDSDAGDDDALLMTTTGSLR</sequence>
<name>A0AAV5GFK7_9BASI</name>
<evidence type="ECO:0000313" key="3">
    <source>
        <dbReference type="Proteomes" id="UP001342314"/>
    </source>
</evidence>
<dbReference type="AlphaFoldDB" id="A0AAV5GFK7"/>
<dbReference type="Proteomes" id="UP001342314">
    <property type="component" value="Unassembled WGS sequence"/>
</dbReference>
<evidence type="ECO:0000313" key="2">
    <source>
        <dbReference type="EMBL" id="GJN88903.1"/>
    </source>
</evidence>
<feature type="compositionally biased region" description="Basic and acidic residues" evidence="1">
    <location>
        <begin position="217"/>
        <end position="241"/>
    </location>
</feature>
<feature type="region of interest" description="Disordered" evidence="1">
    <location>
        <begin position="84"/>
        <end position="129"/>
    </location>
</feature>
<dbReference type="EMBL" id="BQKY01000004">
    <property type="protein sequence ID" value="GJN88903.1"/>
    <property type="molecule type" value="Genomic_DNA"/>
</dbReference>
<feature type="compositionally biased region" description="Low complexity" evidence="1">
    <location>
        <begin position="11"/>
        <end position="40"/>
    </location>
</feature>
<comment type="caution">
    <text evidence="2">The sequence shown here is derived from an EMBL/GenBank/DDBJ whole genome shotgun (WGS) entry which is preliminary data.</text>
</comment>
<protein>
    <submittedName>
        <fullName evidence="2">Uncharacterized protein</fullName>
    </submittedName>
</protein>
<keyword evidence="3" id="KW-1185">Reference proteome</keyword>
<organism evidence="2 3">
    <name type="scientific">Rhodotorula paludigena</name>
    <dbReference type="NCBI Taxonomy" id="86838"/>
    <lineage>
        <taxon>Eukaryota</taxon>
        <taxon>Fungi</taxon>
        <taxon>Dikarya</taxon>
        <taxon>Basidiomycota</taxon>
        <taxon>Pucciniomycotina</taxon>
        <taxon>Microbotryomycetes</taxon>
        <taxon>Sporidiobolales</taxon>
        <taxon>Sporidiobolaceae</taxon>
        <taxon>Rhodotorula</taxon>
    </lineage>
</organism>
<accession>A0AAV5GFK7</accession>
<proteinExistence type="predicted"/>
<feature type="region of interest" description="Disordered" evidence="1">
    <location>
        <begin position="1"/>
        <end position="46"/>
    </location>
</feature>
<feature type="region of interest" description="Disordered" evidence="1">
    <location>
        <begin position="207"/>
        <end position="257"/>
    </location>
</feature>